<evidence type="ECO:0000256" key="1">
    <source>
        <dbReference type="SAM" id="MobiDB-lite"/>
    </source>
</evidence>
<sequence>MDYRSLRLAAAAAPQVSDEQRRQMFCMTCVMFILNEMFFIMIAQLIPSLISSLTESIKGSAIVTLVSSILFGMLFAFGVLFLHKKSPDAQSESAQTRMKLKLATLAVLLVGVIVESSGTIANSRNTEVVGEVFCYCYPMLYCLILQMIQKDRMSGEGLLSGSGGWGQSAGIVGNNSYNAPSTIASVTSSSSNPPPARPGHSNPWSGKSRRLG</sequence>
<proteinExistence type="predicted"/>
<reference evidence="3" key="1">
    <citation type="submission" date="2022-03" db="EMBL/GenBank/DDBJ databases">
        <title>Draft genome sequence of Aduncisulcus paluster, a free-living microaerophilic Fornicata.</title>
        <authorList>
            <person name="Yuyama I."/>
            <person name="Kume K."/>
            <person name="Tamura T."/>
            <person name="Inagaki Y."/>
            <person name="Hashimoto T."/>
        </authorList>
    </citation>
    <scope>NUCLEOTIDE SEQUENCE</scope>
    <source>
        <strain evidence="3">NY0171</strain>
    </source>
</reference>
<gene>
    <name evidence="3" type="ORF">ADUPG1_007198</name>
</gene>
<evidence type="ECO:0000256" key="2">
    <source>
        <dbReference type="SAM" id="Phobius"/>
    </source>
</evidence>
<comment type="caution">
    <text evidence="3">The sequence shown here is derived from an EMBL/GenBank/DDBJ whole genome shotgun (WGS) entry which is preliminary data.</text>
</comment>
<accession>A0ABQ5KL36</accession>
<feature type="compositionally biased region" description="Low complexity" evidence="1">
    <location>
        <begin position="182"/>
        <end position="191"/>
    </location>
</feature>
<evidence type="ECO:0000313" key="4">
    <source>
        <dbReference type="Proteomes" id="UP001057375"/>
    </source>
</evidence>
<organism evidence="3 4">
    <name type="scientific">Aduncisulcus paluster</name>
    <dbReference type="NCBI Taxonomy" id="2918883"/>
    <lineage>
        <taxon>Eukaryota</taxon>
        <taxon>Metamonada</taxon>
        <taxon>Carpediemonas-like organisms</taxon>
        <taxon>Aduncisulcus</taxon>
    </lineage>
</organism>
<protein>
    <submittedName>
        <fullName evidence="3">Uncharacterized protein</fullName>
    </submittedName>
</protein>
<name>A0ABQ5KL36_9EUKA</name>
<feature type="region of interest" description="Disordered" evidence="1">
    <location>
        <begin position="182"/>
        <end position="212"/>
    </location>
</feature>
<feature type="transmembrane region" description="Helical" evidence="2">
    <location>
        <begin position="62"/>
        <end position="82"/>
    </location>
</feature>
<keyword evidence="2" id="KW-0812">Transmembrane</keyword>
<keyword evidence="4" id="KW-1185">Reference proteome</keyword>
<keyword evidence="2" id="KW-0472">Membrane</keyword>
<dbReference type="EMBL" id="BQXS01010173">
    <property type="protein sequence ID" value="GKT33217.1"/>
    <property type="molecule type" value="Genomic_DNA"/>
</dbReference>
<feature type="transmembrane region" description="Helical" evidence="2">
    <location>
        <begin position="102"/>
        <end position="122"/>
    </location>
</feature>
<evidence type="ECO:0000313" key="3">
    <source>
        <dbReference type="EMBL" id="GKT33217.1"/>
    </source>
</evidence>
<feature type="transmembrane region" description="Helical" evidence="2">
    <location>
        <begin position="25"/>
        <end position="50"/>
    </location>
</feature>
<dbReference type="Proteomes" id="UP001057375">
    <property type="component" value="Unassembled WGS sequence"/>
</dbReference>
<feature type="transmembrane region" description="Helical" evidence="2">
    <location>
        <begin position="128"/>
        <end position="148"/>
    </location>
</feature>
<keyword evidence="2" id="KW-1133">Transmembrane helix</keyword>